<protein>
    <submittedName>
        <fullName evidence="1">Uncharacterized protein</fullName>
    </submittedName>
</protein>
<dbReference type="EMBL" id="BTGU01000021">
    <property type="protein sequence ID" value="GMN45948.1"/>
    <property type="molecule type" value="Genomic_DNA"/>
</dbReference>
<organism evidence="1 2">
    <name type="scientific">Ficus carica</name>
    <name type="common">Common fig</name>
    <dbReference type="NCBI Taxonomy" id="3494"/>
    <lineage>
        <taxon>Eukaryota</taxon>
        <taxon>Viridiplantae</taxon>
        <taxon>Streptophyta</taxon>
        <taxon>Embryophyta</taxon>
        <taxon>Tracheophyta</taxon>
        <taxon>Spermatophyta</taxon>
        <taxon>Magnoliopsida</taxon>
        <taxon>eudicotyledons</taxon>
        <taxon>Gunneridae</taxon>
        <taxon>Pentapetalae</taxon>
        <taxon>rosids</taxon>
        <taxon>fabids</taxon>
        <taxon>Rosales</taxon>
        <taxon>Moraceae</taxon>
        <taxon>Ficeae</taxon>
        <taxon>Ficus</taxon>
    </lineage>
</organism>
<gene>
    <name evidence="1" type="ORF">TIFTF001_015148</name>
</gene>
<dbReference type="Proteomes" id="UP001187192">
    <property type="component" value="Unassembled WGS sequence"/>
</dbReference>
<sequence>MTVVLTLMGVAHASPKGNPVSKCSFFITWNLIDQGIYFHHQEQQLGSEQGKGPTSTGGENQLNEAIGLDACMDERWDASHRIKQLLEDLTRSKDVLRVACAIHSRSGHSPSSSDGRNGVWVRVLDAREWCKAEYEFLLHPI</sequence>
<dbReference type="AlphaFoldDB" id="A0AA88A0Q8"/>
<accession>A0AA88A0Q8</accession>
<keyword evidence="2" id="KW-1185">Reference proteome</keyword>
<evidence type="ECO:0000313" key="1">
    <source>
        <dbReference type="EMBL" id="GMN45948.1"/>
    </source>
</evidence>
<reference evidence="1" key="1">
    <citation type="submission" date="2023-07" db="EMBL/GenBank/DDBJ databases">
        <title>draft genome sequence of fig (Ficus carica).</title>
        <authorList>
            <person name="Takahashi T."/>
            <person name="Nishimura K."/>
        </authorList>
    </citation>
    <scope>NUCLEOTIDE SEQUENCE</scope>
</reference>
<proteinExistence type="predicted"/>
<comment type="caution">
    <text evidence="1">The sequence shown here is derived from an EMBL/GenBank/DDBJ whole genome shotgun (WGS) entry which is preliminary data.</text>
</comment>
<evidence type="ECO:0000313" key="2">
    <source>
        <dbReference type="Proteomes" id="UP001187192"/>
    </source>
</evidence>
<name>A0AA88A0Q8_FICCA</name>